<keyword evidence="3" id="KW-1185">Reference proteome</keyword>
<gene>
    <name evidence="2" type="ORF">BDV33DRAFT_210293</name>
</gene>
<feature type="compositionally biased region" description="Basic and acidic residues" evidence="1">
    <location>
        <begin position="80"/>
        <end position="113"/>
    </location>
</feature>
<evidence type="ECO:0000256" key="1">
    <source>
        <dbReference type="SAM" id="MobiDB-lite"/>
    </source>
</evidence>
<feature type="compositionally biased region" description="Basic and acidic residues" evidence="1">
    <location>
        <begin position="63"/>
        <end position="72"/>
    </location>
</feature>
<dbReference type="Proteomes" id="UP000326799">
    <property type="component" value="Unassembled WGS sequence"/>
</dbReference>
<feature type="region of interest" description="Disordered" evidence="1">
    <location>
        <begin position="1"/>
        <end position="127"/>
    </location>
</feature>
<feature type="compositionally biased region" description="Basic residues" evidence="1">
    <location>
        <begin position="39"/>
        <end position="62"/>
    </location>
</feature>
<name>A0A5N6E710_9EURO</name>
<evidence type="ECO:0000313" key="2">
    <source>
        <dbReference type="EMBL" id="KAB8213352.1"/>
    </source>
</evidence>
<dbReference type="EMBL" id="ML733631">
    <property type="protein sequence ID" value="KAB8213352.1"/>
    <property type="molecule type" value="Genomic_DNA"/>
</dbReference>
<reference evidence="2 3" key="1">
    <citation type="submission" date="2019-04" db="EMBL/GenBank/DDBJ databases">
        <title>Fungal friends and foes A comparative genomics study of 23 Aspergillus species from section Flavi.</title>
        <authorList>
            <consortium name="DOE Joint Genome Institute"/>
            <person name="Kjaerbolling I."/>
            <person name="Vesth T.C."/>
            <person name="Frisvad J.C."/>
            <person name="Nybo J.L."/>
            <person name="Theobald S."/>
            <person name="Kildgaard S."/>
            <person name="Petersen T.I."/>
            <person name="Kuo A."/>
            <person name="Sato A."/>
            <person name="Lyhne E.K."/>
            <person name="Kogle M.E."/>
            <person name="Wiebenga A."/>
            <person name="Kun R.S."/>
            <person name="Lubbers R.J."/>
            <person name="Makela M.R."/>
            <person name="Barry K."/>
            <person name="Chovatia M."/>
            <person name="Clum A."/>
            <person name="Daum C."/>
            <person name="Haridas S."/>
            <person name="He G."/>
            <person name="LaButti K."/>
            <person name="Lipzen A."/>
            <person name="Mondo S."/>
            <person name="Pangilinan J."/>
            <person name="Riley R."/>
            <person name="Salamov A."/>
            <person name="Simmons B.A."/>
            <person name="Magnuson J.K."/>
            <person name="Henrissat B."/>
            <person name="Mortensen U.H."/>
            <person name="Larsen T.O."/>
            <person name="De vries R.P."/>
            <person name="Grigoriev I.V."/>
            <person name="Machida M."/>
            <person name="Baker S.E."/>
            <person name="Andersen M.R."/>
        </authorList>
    </citation>
    <scope>NUCLEOTIDE SEQUENCE [LARGE SCALE GENOMIC DNA]</scope>
    <source>
        <strain evidence="2 3">CBS 126849</strain>
    </source>
</reference>
<evidence type="ECO:0000313" key="3">
    <source>
        <dbReference type="Proteomes" id="UP000326799"/>
    </source>
</evidence>
<sequence length="573" mass="65683">MEEHDQEDNNSQTHNQVETDTDGGQDNASGSKPVDQKPTRKRPGRPPGSKNKKTAPSRKKVKTTHDRVDPSHTPKRRGRPPKEQKREPQEKPEKTGELLSKDETEILHDKTEEEPQFGSPSYPDEGEDDDLRYPLIWLLPVIAARPFQATNEHDLTGLPEYPKWTQPGVKGVLVGWSKARALTESGPGLWANAYLPITLRPKTKAPYMELVDVGGKMIKATEVIFLPQYTSEIKRIEQALSLLKDYRDAWTSAVKYYRIAMILWRQERRAWEMQFAIKHLDLPEGEVEKLRRWVEIQKEKGQLRRLEIETSKEELTDSKLSDFDIGLIGPPGLHINLPMQRMISGWPVSAGDFVQSILQQNKKAVVELTKTLNRVKKVPVQRKQLPETKEQEIELLITPLDQGVSRKMAASMHIRIVAWKLERHLHWFDGSAGLYTNDQPALREFFQIDSPQNVANGLEGSTGSLGLLNALRLKEDIQTYPWGLPEYAFLREVTRRSGTWSDIITEQARALLKMIEAWYFQLTVEHRRCLQGKRIVLWALPDDLLATLTYFMDGFGTFQRSNESCEVEYPTAL</sequence>
<protein>
    <submittedName>
        <fullName evidence="2">Uncharacterized protein</fullName>
    </submittedName>
</protein>
<organism evidence="2 3">
    <name type="scientific">Aspergillus novoparasiticus</name>
    <dbReference type="NCBI Taxonomy" id="986946"/>
    <lineage>
        <taxon>Eukaryota</taxon>
        <taxon>Fungi</taxon>
        <taxon>Dikarya</taxon>
        <taxon>Ascomycota</taxon>
        <taxon>Pezizomycotina</taxon>
        <taxon>Eurotiomycetes</taxon>
        <taxon>Eurotiomycetidae</taxon>
        <taxon>Eurotiales</taxon>
        <taxon>Aspergillaceae</taxon>
        <taxon>Aspergillus</taxon>
        <taxon>Aspergillus subgen. Circumdati</taxon>
    </lineage>
</organism>
<feature type="compositionally biased region" description="Polar residues" evidence="1">
    <location>
        <begin position="9"/>
        <end position="30"/>
    </location>
</feature>
<accession>A0A5N6E710</accession>
<dbReference type="AlphaFoldDB" id="A0A5N6E710"/>
<proteinExistence type="predicted"/>